<dbReference type="Gene3D" id="3.40.50.150">
    <property type="entry name" value="Vaccinia Virus protein VP39"/>
    <property type="match status" value="1"/>
</dbReference>
<dbReference type="InterPro" id="IPR029063">
    <property type="entry name" value="SAM-dependent_MTases_sf"/>
</dbReference>
<name>A0AAW0GV23_9APHY</name>
<dbReference type="AlphaFoldDB" id="A0AAW0GV23"/>
<evidence type="ECO:0000313" key="2">
    <source>
        <dbReference type="Proteomes" id="UP001385951"/>
    </source>
</evidence>
<dbReference type="EMBL" id="JASBNA010000003">
    <property type="protein sequence ID" value="KAK7693346.1"/>
    <property type="molecule type" value="Genomic_DNA"/>
</dbReference>
<gene>
    <name evidence="1" type="ORF">QCA50_002914</name>
</gene>
<dbReference type="Pfam" id="PF10294">
    <property type="entry name" value="Methyltransf_16"/>
    <property type="match status" value="1"/>
</dbReference>
<proteinExistence type="predicted"/>
<keyword evidence="2" id="KW-1185">Reference proteome</keyword>
<dbReference type="GO" id="GO:0005737">
    <property type="term" value="C:cytoplasm"/>
    <property type="evidence" value="ECO:0007669"/>
    <property type="project" value="TreeGrafter"/>
</dbReference>
<accession>A0AAW0GV23</accession>
<dbReference type="PANTHER" id="PTHR14614:SF162">
    <property type="entry name" value="EXPRESSED PROTEIN"/>
    <property type="match status" value="1"/>
</dbReference>
<evidence type="ECO:0000313" key="1">
    <source>
        <dbReference type="EMBL" id="KAK7693346.1"/>
    </source>
</evidence>
<organism evidence="1 2">
    <name type="scientific">Cerrena zonata</name>
    <dbReference type="NCBI Taxonomy" id="2478898"/>
    <lineage>
        <taxon>Eukaryota</taxon>
        <taxon>Fungi</taxon>
        <taxon>Dikarya</taxon>
        <taxon>Basidiomycota</taxon>
        <taxon>Agaricomycotina</taxon>
        <taxon>Agaricomycetes</taxon>
        <taxon>Polyporales</taxon>
        <taxon>Cerrenaceae</taxon>
        <taxon>Cerrena</taxon>
    </lineage>
</organism>
<evidence type="ECO:0008006" key="3">
    <source>
        <dbReference type="Google" id="ProtNLM"/>
    </source>
</evidence>
<dbReference type="PANTHER" id="PTHR14614">
    <property type="entry name" value="HEPATOCELLULAR CARCINOMA-ASSOCIATED ANTIGEN"/>
    <property type="match status" value="1"/>
</dbReference>
<protein>
    <recommendedName>
        <fullName evidence="3">Methyltransferase-domain-containing protein</fullName>
    </recommendedName>
</protein>
<dbReference type="Proteomes" id="UP001385951">
    <property type="component" value="Unassembled WGS sequence"/>
</dbReference>
<reference evidence="1 2" key="1">
    <citation type="submission" date="2022-09" db="EMBL/GenBank/DDBJ databases">
        <authorList>
            <person name="Palmer J.M."/>
        </authorList>
    </citation>
    <scope>NUCLEOTIDE SEQUENCE [LARGE SCALE GENOMIC DNA]</scope>
    <source>
        <strain evidence="1 2">DSM 7382</strain>
    </source>
</reference>
<dbReference type="SUPFAM" id="SSF53335">
    <property type="entry name" value="S-adenosyl-L-methionine-dependent methyltransferases"/>
    <property type="match status" value="1"/>
</dbReference>
<comment type="caution">
    <text evidence="1">The sequence shown here is derived from an EMBL/GenBank/DDBJ whole genome shotgun (WGS) entry which is preliminary data.</text>
</comment>
<dbReference type="InterPro" id="IPR019410">
    <property type="entry name" value="Methyltransf_16"/>
</dbReference>
<dbReference type="GO" id="GO:0005634">
    <property type="term" value="C:nucleus"/>
    <property type="evidence" value="ECO:0007669"/>
    <property type="project" value="TreeGrafter"/>
</dbReference>
<dbReference type="GO" id="GO:0008757">
    <property type="term" value="F:S-adenosylmethionine-dependent methyltransferase activity"/>
    <property type="evidence" value="ECO:0007669"/>
    <property type="project" value="UniProtKB-ARBA"/>
</dbReference>
<sequence length="273" mass="30504">MLPVRPAHHTKHVPLLHYPFRSTTFHLTQRNNGQTNGTALWLGAQCLSLYLADICARKSPIPSHRRQKVIELGSGIGLSALALCSLGWDVLATDLPDVISSVLSGNISHNFANLPPTSGSVLVRILNWTIPPDEWTWDNRLYIAASTEDHMGLPPQPSSHSEERLDPPFDMIISADTLYEPSLVEPLLRSIHHISKLSLNSARRAPPVYLCLERRDPALIDQALASAKGTWNFTVERIPQKKITKAMERGGLVWEPEDWDGVEIWKLNLRNTA</sequence>